<organism evidence="1 2">
    <name type="scientific">Halteria grandinella</name>
    <dbReference type="NCBI Taxonomy" id="5974"/>
    <lineage>
        <taxon>Eukaryota</taxon>
        <taxon>Sar</taxon>
        <taxon>Alveolata</taxon>
        <taxon>Ciliophora</taxon>
        <taxon>Intramacronucleata</taxon>
        <taxon>Spirotrichea</taxon>
        <taxon>Stichotrichia</taxon>
        <taxon>Sporadotrichida</taxon>
        <taxon>Halteriidae</taxon>
        <taxon>Halteria</taxon>
    </lineage>
</organism>
<dbReference type="Proteomes" id="UP000785679">
    <property type="component" value="Unassembled WGS sequence"/>
</dbReference>
<sequence length="211" mass="23870">MRALRNSLFKGHCKKFPQEKYLLCNTAHQCYSNSSQSHWMRSLHSLDQLICLQSRTESIESIRTFFIRKFPARGTYILNLEPILFLITALSWHQPSKVQSSGLKLSNFLQSYNIVRSNAVSTLLTSLIKGYAFSQSRGVTKCSIPIFKFTIILIAPLDCLRLQATLRALKMSLYSPSLFEASRSPPTTYNSIVSSVETPLSFSTQMPVCSN</sequence>
<comment type="caution">
    <text evidence="1">The sequence shown here is derived from an EMBL/GenBank/DDBJ whole genome shotgun (WGS) entry which is preliminary data.</text>
</comment>
<evidence type="ECO:0000313" key="1">
    <source>
        <dbReference type="EMBL" id="TNV88028.1"/>
    </source>
</evidence>
<gene>
    <name evidence="1" type="ORF">FGO68_gene8849</name>
</gene>
<proteinExistence type="predicted"/>
<evidence type="ECO:0000313" key="2">
    <source>
        <dbReference type="Proteomes" id="UP000785679"/>
    </source>
</evidence>
<keyword evidence="2" id="KW-1185">Reference proteome</keyword>
<dbReference type="AlphaFoldDB" id="A0A8J8P6C2"/>
<protein>
    <submittedName>
        <fullName evidence="1">Uncharacterized protein</fullName>
    </submittedName>
</protein>
<name>A0A8J8P6C2_HALGN</name>
<accession>A0A8J8P6C2</accession>
<reference evidence="1" key="1">
    <citation type="submission" date="2019-06" db="EMBL/GenBank/DDBJ databases">
        <authorList>
            <person name="Zheng W."/>
        </authorList>
    </citation>
    <scope>NUCLEOTIDE SEQUENCE</scope>
    <source>
        <strain evidence="1">QDHG01</strain>
    </source>
</reference>
<dbReference type="EMBL" id="RRYP01000088">
    <property type="protein sequence ID" value="TNV88028.1"/>
    <property type="molecule type" value="Genomic_DNA"/>
</dbReference>